<dbReference type="OrthoDB" id="7689766at2"/>
<protein>
    <submittedName>
        <fullName evidence="2">Uncharacterized protein</fullName>
    </submittedName>
</protein>
<accession>A0A3S8U8X2</accession>
<organism evidence="2 3">
    <name type="scientific">Tabrizicola piscis</name>
    <dbReference type="NCBI Taxonomy" id="2494374"/>
    <lineage>
        <taxon>Bacteria</taxon>
        <taxon>Pseudomonadati</taxon>
        <taxon>Pseudomonadota</taxon>
        <taxon>Alphaproteobacteria</taxon>
        <taxon>Rhodobacterales</taxon>
        <taxon>Paracoccaceae</taxon>
        <taxon>Tabrizicola</taxon>
    </lineage>
</organism>
<keyword evidence="3" id="KW-1185">Reference proteome</keyword>
<dbReference type="EMBL" id="CP034328">
    <property type="protein sequence ID" value="AZL59979.1"/>
    <property type="molecule type" value="Genomic_DNA"/>
</dbReference>
<dbReference type="AlphaFoldDB" id="A0A3S8U8X2"/>
<evidence type="ECO:0000256" key="1">
    <source>
        <dbReference type="SAM" id="SignalP"/>
    </source>
</evidence>
<name>A0A3S8U8X2_9RHOB</name>
<reference evidence="2 3" key="1">
    <citation type="submission" date="2018-12" db="EMBL/GenBank/DDBJ databases">
        <title>Complete genome sequencing of Tabrizicola sp. K13M18.</title>
        <authorList>
            <person name="Bae J.-W."/>
        </authorList>
    </citation>
    <scope>NUCLEOTIDE SEQUENCE [LARGE SCALE GENOMIC DNA]</scope>
    <source>
        <strain evidence="2 3">K13M18</strain>
    </source>
</reference>
<dbReference type="KEGG" id="taw:EI545_14735"/>
<evidence type="ECO:0000313" key="2">
    <source>
        <dbReference type="EMBL" id="AZL59979.1"/>
    </source>
</evidence>
<gene>
    <name evidence="2" type="ORF">EI545_14735</name>
</gene>
<feature type="signal peptide" evidence="1">
    <location>
        <begin position="1"/>
        <end position="18"/>
    </location>
</feature>
<dbReference type="RefSeq" id="WP_125326174.1">
    <property type="nucleotide sequence ID" value="NZ_CP034328.1"/>
</dbReference>
<proteinExistence type="predicted"/>
<keyword evidence="1" id="KW-0732">Signal</keyword>
<dbReference type="Proteomes" id="UP000282002">
    <property type="component" value="Chromosome"/>
</dbReference>
<sequence>MRIVSLLVALAIATPAAAYVTGTRLQVTQNSNTDFTVEYRSIAKLTDYWCAAGLHVTRTLGMSDRTRVYRLSPPPRRAGQGISFTLDADRSAGETGITTFGGRQDGSMSAGVAVAQYCYTFDVDIF</sequence>
<evidence type="ECO:0000313" key="3">
    <source>
        <dbReference type="Proteomes" id="UP000282002"/>
    </source>
</evidence>
<feature type="chain" id="PRO_5019103033" evidence="1">
    <location>
        <begin position="19"/>
        <end position="126"/>
    </location>
</feature>